<dbReference type="RefSeq" id="WP_131588009.1">
    <property type="nucleotide sequence ID" value="NZ_BCTB01000006.1"/>
</dbReference>
<feature type="chain" id="PRO_5007090929" description="Hemophore-related protein" evidence="1">
    <location>
        <begin position="30"/>
        <end position="125"/>
    </location>
</feature>
<reference evidence="3" key="2">
    <citation type="submission" date="2016-02" db="EMBL/GenBank/DDBJ databases">
        <title>Draft genome sequence of five rapidly growing Mycobacterium species.</title>
        <authorList>
            <person name="Katahira K."/>
            <person name="Gotou Y."/>
            <person name="Iida K."/>
            <person name="Ogura Y."/>
            <person name="Hayashi T."/>
        </authorList>
    </citation>
    <scope>NUCLEOTIDE SEQUENCE [LARGE SCALE GENOMIC DNA]</scope>
    <source>
        <strain evidence="3">JCM6362</strain>
    </source>
</reference>
<accession>A0A100XD93</accession>
<name>A0A100XD93_MYCTH</name>
<gene>
    <name evidence="2" type="ORF">RMCT_1358</name>
</gene>
<reference evidence="2 3" key="1">
    <citation type="journal article" date="2016" name="Genome Announc.">
        <title>Draft Genome Sequences of Five Rapidly Growing Mycobacterium Species, M. thermoresistibile, M. fortuitum subsp. acetamidolyticum, M. canariasense, M. brisbanense, and M. novocastrense.</title>
        <authorList>
            <person name="Katahira K."/>
            <person name="Ogura Y."/>
            <person name="Gotoh Y."/>
            <person name="Hayashi T."/>
        </authorList>
    </citation>
    <scope>NUCLEOTIDE SEQUENCE [LARGE SCALE GENOMIC DNA]</scope>
    <source>
        <strain evidence="2 3">JCM6362</strain>
    </source>
</reference>
<keyword evidence="1" id="KW-0732">Signal</keyword>
<dbReference type="EMBL" id="BCTB01000006">
    <property type="protein sequence ID" value="GAT14388.1"/>
    <property type="molecule type" value="Genomic_DNA"/>
</dbReference>
<dbReference type="OrthoDB" id="9872561at2"/>
<evidence type="ECO:0000256" key="1">
    <source>
        <dbReference type="SAM" id="SignalP"/>
    </source>
</evidence>
<dbReference type="AlphaFoldDB" id="A0A100XD93"/>
<protein>
    <recommendedName>
        <fullName evidence="4">Hemophore-related protein</fullName>
    </recommendedName>
</protein>
<evidence type="ECO:0008006" key="4">
    <source>
        <dbReference type="Google" id="ProtNLM"/>
    </source>
</evidence>
<organism evidence="2 3">
    <name type="scientific">Mycolicibacterium thermoresistibile</name>
    <name type="common">Mycobacterium thermoresistibile</name>
    <dbReference type="NCBI Taxonomy" id="1797"/>
    <lineage>
        <taxon>Bacteria</taxon>
        <taxon>Bacillati</taxon>
        <taxon>Actinomycetota</taxon>
        <taxon>Actinomycetes</taxon>
        <taxon>Mycobacteriales</taxon>
        <taxon>Mycobacteriaceae</taxon>
        <taxon>Mycolicibacterium</taxon>
    </lineage>
</organism>
<proteinExistence type="predicted"/>
<sequence>MAVRRTSLFATVAGVAAAGLLFGTGAAGAQPHHRLLDTTCTFEQFRAAAQQHAPDLAADPERMAKFEKVLDMSVEERHAKAAEMRERMGEIPPEKRERIRAWKESPEGQAEITAMRTVLDTCAQF</sequence>
<evidence type="ECO:0000313" key="2">
    <source>
        <dbReference type="EMBL" id="GAT14388.1"/>
    </source>
</evidence>
<comment type="caution">
    <text evidence="2">The sequence shown here is derived from an EMBL/GenBank/DDBJ whole genome shotgun (WGS) entry which is preliminary data.</text>
</comment>
<feature type="signal peptide" evidence="1">
    <location>
        <begin position="1"/>
        <end position="29"/>
    </location>
</feature>
<evidence type="ECO:0000313" key="3">
    <source>
        <dbReference type="Proteomes" id="UP000069654"/>
    </source>
</evidence>
<dbReference type="Proteomes" id="UP000069654">
    <property type="component" value="Unassembled WGS sequence"/>
</dbReference>